<dbReference type="EMBL" id="JQBX01000007">
    <property type="protein sequence ID" value="KRN94167.1"/>
    <property type="molecule type" value="Genomic_DNA"/>
</dbReference>
<keyword evidence="2" id="KW-0560">Oxidoreductase</keyword>
<evidence type="ECO:0000313" key="5">
    <source>
        <dbReference type="Proteomes" id="UP000051859"/>
    </source>
</evidence>
<reference evidence="3 5" key="1">
    <citation type="journal article" date="2015" name="Genome Announc.">
        <title>Expanding the biotechnology potential of lactobacilli through comparative genomics of 213 strains and associated genera.</title>
        <authorList>
            <person name="Sun Z."/>
            <person name="Harris H.M."/>
            <person name="McCann A."/>
            <person name="Guo C."/>
            <person name="Argimon S."/>
            <person name="Zhang W."/>
            <person name="Yang X."/>
            <person name="Jeffery I.B."/>
            <person name="Cooney J.C."/>
            <person name="Kagawa T.F."/>
            <person name="Liu W."/>
            <person name="Song Y."/>
            <person name="Salvetti E."/>
            <person name="Wrobel A."/>
            <person name="Rasinkangas P."/>
            <person name="Parkhill J."/>
            <person name="Rea M.C."/>
            <person name="O'Sullivan O."/>
            <person name="Ritari J."/>
            <person name="Douillard F.P."/>
            <person name="Paul Ross R."/>
            <person name="Yang R."/>
            <person name="Briner A.E."/>
            <person name="Felis G.E."/>
            <person name="de Vos W.M."/>
            <person name="Barrangou R."/>
            <person name="Klaenhammer T.R."/>
            <person name="Caufield P.W."/>
            <person name="Cui Y."/>
            <person name="Zhang H."/>
            <person name="O'Toole P.W."/>
        </authorList>
    </citation>
    <scope>NUCLEOTIDE SEQUENCE [LARGE SCALE GENOMIC DNA]</scope>
    <source>
        <strain evidence="3 5">DSM 18001</strain>
    </source>
</reference>
<dbReference type="STRING" id="331679.IV81_GL001581"/>
<comment type="caution">
    <text evidence="3">The sequence shown here is derived from an EMBL/GenBank/DDBJ whole genome shotgun (WGS) entry which is preliminary data.</text>
</comment>
<protein>
    <submittedName>
        <fullName evidence="4">Glycine/betaine/sarcosine/D-proline reductase family selenoprotein B</fullName>
    </submittedName>
</protein>
<evidence type="ECO:0000313" key="6">
    <source>
        <dbReference type="Proteomes" id="UP000305541"/>
    </source>
</evidence>
<organism evidence="3 5">
    <name type="scientific">Pediococcus stilesii</name>
    <dbReference type="NCBI Taxonomy" id="331679"/>
    <lineage>
        <taxon>Bacteria</taxon>
        <taxon>Bacillati</taxon>
        <taxon>Bacillota</taxon>
        <taxon>Bacilli</taxon>
        <taxon>Lactobacillales</taxon>
        <taxon>Lactobacillaceae</taxon>
        <taxon>Pediococcus</taxon>
    </lineage>
</organism>
<dbReference type="OrthoDB" id="9764267at2"/>
<dbReference type="GO" id="GO:0050485">
    <property type="term" value="F:oxidoreductase activity, acting on X-H and Y-H to form an X-Y bond, with a disulfide as acceptor"/>
    <property type="evidence" value="ECO:0007669"/>
    <property type="project" value="InterPro"/>
</dbReference>
<dbReference type="Proteomes" id="UP000305541">
    <property type="component" value="Unassembled WGS sequence"/>
</dbReference>
<dbReference type="PATRIC" id="fig|331679.3.peg.1617"/>
<evidence type="ECO:0000256" key="2">
    <source>
        <dbReference type="ARBA" id="ARBA00023002"/>
    </source>
</evidence>
<name>A0A0R2L609_9LACO</name>
<evidence type="ECO:0000313" key="4">
    <source>
        <dbReference type="EMBL" id="TLQ04448.1"/>
    </source>
</evidence>
<dbReference type="NCBIfam" id="NF041545">
    <property type="entry name" value="GrdB_like_no_Se"/>
    <property type="match status" value="1"/>
</dbReference>
<dbReference type="Proteomes" id="UP000051859">
    <property type="component" value="Unassembled WGS sequence"/>
</dbReference>
<dbReference type="EMBL" id="VBTH01000007">
    <property type="protein sequence ID" value="TLQ04448.1"/>
    <property type="molecule type" value="Genomic_DNA"/>
</dbReference>
<sequence length="174" mass="18890">MKAIIILDQTQAGLGGKERADTPLGGKKLALGSADTTAKALSKVGGEVIGTFYCGTDFYKDNSDLVQEKFTKMADKMNADVVILGPTYDYPEFSLMACELSLAFKKESKIPTIQATAIEKNQELIDKYKADLLIVKMPKKGGTGLSDSIEHLVEGCKVISENGDLTQFKADYCY</sequence>
<dbReference type="InterPro" id="IPR010187">
    <property type="entry name" value="Various_sel_PB"/>
</dbReference>
<evidence type="ECO:0000256" key="1">
    <source>
        <dbReference type="ARBA" id="ARBA00022933"/>
    </source>
</evidence>
<keyword evidence="1" id="KW-0712">Selenocysteine</keyword>
<accession>A0A0R2L609</accession>
<keyword evidence="5" id="KW-1185">Reference proteome</keyword>
<proteinExistence type="predicted"/>
<gene>
    <name evidence="4" type="ORF">FEZ51_05140</name>
    <name evidence="3" type="ORF">IV81_GL001581</name>
</gene>
<evidence type="ECO:0000313" key="3">
    <source>
        <dbReference type="EMBL" id="KRN94167.1"/>
    </source>
</evidence>
<dbReference type="InterPro" id="IPR048083">
    <property type="entry name" value="GrdB-like"/>
</dbReference>
<dbReference type="RefSeq" id="WP_057802593.1">
    <property type="nucleotide sequence ID" value="NZ_JQBX01000007.1"/>
</dbReference>
<dbReference type="Pfam" id="PF07355">
    <property type="entry name" value="GRDB"/>
    <property type="match status" value="1"/>
</dbReference>
<dbReference type="AlphaFoldDB" id="A0A0R2L609"/>
<reference evidence="4 6" key="2">
    <citation type="submission" date="2019-05" db="EMBL/GenBank/DDBJ databases">
        <title>The metagenome of a microbial culture collection derived from dairy environment covers the genomic content of the human microbiome.</title>
        <authorList>
            <person name="Roder T."/>
            <person name="Wuthrich D."/>
            <person name="Sattari Z."/>
            <person name="Von Ah U."/>
            <person name="Bar C."/>
            <person name="Ronchi F."/>
            <person name="Macpherson A.J."/>
            <person name="Ganal-Vonarburg S.C."/>
            <person name="Bruggmann R."/>
            <person name="Vergeres G."/>
        </authorList>
    </citation>
    <scope>NUCLEOTIDE SEQUENCE [LARGE SCALE GENOMIC DNA]</scope>
    <source>
        <strain evidence="4 6">FAM 18815</strain>
    </source>
</reference>